<evidence type="ECO:0000313" key="2">
    <source>
        <dbReference type="EMBL" id="KAL3528058.1"/>
    </source>
</evidence>
<dbReference type="AlphaFoldDB" id="A0ABD3A931"/>
<organism evidence="2 3">
    <name type="scientific">Cinchona calisaya</name>
    <dbReference type="NCBI Taxonomy" id="153742"/>
    <lineage>
        <taxon>Eukaryota</taxon>
        <taxon>Viridiplantae</taxon>
        <taxon>Streptophyta</taxon>
        <taxon>Embryophyta</taxon>
        <taxon>Tracheophyta</taxon>
        <taxon>Spermatophyta</taxon>
        <taxon>Magnoliopsida</taxon>
        <taxon>eudicotyledons</taxon>
        <taxon>Gunneridae</taxon>
        <taxon>Pentapetalae</taxon>
        <taxon>asterids</taxon>
        <taxon>lamiids</taxon>
        <taxon>Gentianales</taxon>
        <taxon>Rubiaceae</taxon>
        <taxon>Cinchonoideae</taxon>
        <taxon>Cinchoneae</taxon>
        <taxon>Cinchona</taxon>
    </lineage>
</organism>
<evidence type="ECO:0000313" key="3">
    <source>
        <dbReference type="Proteomes" id="UP001630127"/>
    </source>
</evidence>
<protein>
    <submittedName>
        <fullName evidence="2">Uncharacterized protein</fullName>
    </submittedName>
</protein>
<proteinExistence type="predicted"/>
<feature type="region of interest" description="Disordered" evidence="1">
    <location>
        <begin position="71"/>
        <end position="98"/>
    </location>
</feature>
<evidence type="ECO:0000256" key="1">
    <source>
        <dbReference type="SAM" id="MobiDB-lite"/>
    </source>
</evidence>
<sequence>MKNDRELKYKKECRWVEREECSEAEVVIIEDKTFSKHAGDASDMLIEENLPFKHDGGVTTVIIDDISNPNHTRIETETPRQSKIPCNKTSKRTEIPSHQDLVPFVAMQSETLDSMVPIEDELPRH</sequence>
<gene>
    <name evidence="2" type="ORF">ACH5RR_012714</name>
</gene>
<name>A0ABD3A931_9GENT</name>
<reference evidence="2 3" key="1">
    <citation type="submission" date="2024-11" db="EMBL/GenBank/DDBJ databases">
        <title>A near-complete genome assembly of Cinchona calisaya.</title>
        <authorList>
            <person name="Lian D.C."/>
            <person name="Zhao X.W."/>
            <person name="Wei L."/>
        </authorList>
    </citation>
    <scope>NUCLEOTIDE SEQUENCE [LARGE SCALE GENOMIC DNA]</scope>
    <source>
        <tissue evidence="2">Nenye</tissue>
    </source>
</reference>
<dbReference type="Proteomes" id="UP001630127">
    <property type="component" value="Unassembled WGS sequence"/>
</dbReference>
<comment type="caution">
    <text evidence="2">The sequence shown here is derived from an EMBL/GenBank/DDBJ whole genome shotgun (WGS) entry which is preliminary data.</text>
</comment>
<accession>A0ABD3A931</accession>
<dbReference type="EMBL" id="JBJUIK010000005">
    <property type="protein sequence ID" value="KAL3528058.1"/>
    <property type="molecule type" value="Genomic_DNA"/>
</dbReference>
<keyword evidence="3" id="KW-1185">Reference proteome</keyword>